<dbReference type="EMBL" id="JFYZ01000005">
    <property type="protein sequence ID" value="EZP82786.1"/>
    <property type="molecule type" value="Genomic_DNA"/>
</dbReference>
<evidence type="ECO:0000313" key="3">
    <source>
        <dbReference type="EMBL" id="EZP82786.1"/>
    </source>
</evidence>
<proteinExistence type="predicted"/>
<gene>
    <name evidence="2" type="ORF">BES08_19180</name>
    <name evidence="3" type="ORF">BV97_01710</name>
</gene>
<evidence type="ECO:0000313" key="4">
    <source>
        <dbReference type="Proteomes" id="UP000024329"/>
    </source>
</evidence>
<geneLocation type="plasmid" evidence="2 5">
    <name>pSA1</name>
</geneLocation>
<evidence type="ECO:0008006" key="6">
    <source>
        <dbReference type="Google" id="ProtNLM"/>
    </source>
</evidence>
<feature type="signal peptide" evidence="1">
    <location>
        <begin position="1"/>
        <end position="33"/>
    </location>
</feature>
<keyword evidence="2" id="KW-0614">Plasmid</keyword>
<dbReference type="eggNOG" id="ENOG5032JPN">
    <property type="taxonomic scope" value="Bacteria"/>
</dbReference>
<name>A0A031JYG5_9SPHN</name>
<organism evidence="3 4">
    <name type="scientific">Novosphingobium resinovorum</name>
    <dbReference type="NCBI Taxonomy" id="158500"/>
    <lineage>
        <taxon>Bacteria</taxon>
        <taxon>Pseudomonadati</taxon>
        <taxon>Pseudomonadota</taxon>
        <taxon>Alphaproteobacteria</taxon>
        <taxon>Sphingomonadales</taxon>
        <taxon>Sphingomonadaceae</taxon>
        <taxon>Novosphingobium</taxon>
    </lineage>
</organism>
<evidence type="ECO:0000313" key="5">
    <source>
        <dbReference type="Proteomes" id="UP000094626"/>
    </source>
</evidence>
<dbReference type="Proteomes" id="UP000024329">
    <property type="component" value="Unassembled WGS sequence"/>
</dbReference>
<dbReference type="Proteomes" id="UP000094626">
    <property type="component" value="Plasmid pSA1"/>
</dbReference>
<feature type="chain" id="PRO_5014496907" description="Secreted protein" evidence="1">
    <location>
        <begin position="34"/>
        <end position="133"/>
    </location>
</feature>
<dbReference type="KEGG" id="nre:BES08_19180"/>
<dbReference type="PATRIC" id="fig|158500.4.peg.1752"/>
<reference evidence="3 4" key="1">
    <citation type="submission" date="2014-03" db="EMBL/GenBank/DDBJ databases">
        <title>Whole genome sequence of Novosphingobium resinovorum KF1.</title>
        <authorList>
            <person name="Gan H.M."/>
            <person name="Gan H.Y."/>
            <person name="Chew T.H."/>
            <person name="Savka M.A."/>
        </authorList>
    </citation>
    <scope>NUCLEOTIDE SEQUENCE [LARGE SCALE GENOMIC DNA]</scope>
    <source>
        <strain evidence="3 4">KF1</strain>
    </source>
</reference>
<protein>
    <recommendedName>
        <fullName evidence="6">Secreted protein</fullName>
    </recommendedName>
</protein>
<evidence type="ECO:0000256" key="1">
    <source>
        <dbReference type="SAM" id="SignalP"/>
    </source>
</evidence>
<accession>A0A031JYG5</accession>
<keyword evidence="5" id="KW-1185">Reference proteome</keyword>
<dbReference type="OrthoDB" id="7427955at2"/>
<dbReference type="EMBL" id="CP017076">
    <property type="protein sequence ID" value="AOR79023.1"/>
    <property type="molecule type" value="Genomic_DNA"/>
</dbReference>
<sequence length="133" mass="13956">MRREVFSAENRRRMAIMMVAAASFTIGTSNAMAASGPATKLVPCGESSCLQVSGHRSDPSSPVHINGRPVTVEGGKAWKVVLPLQTVRVWSAPIARTIAVSVSDADAPGTQQADLPIGLLGHVTELALVVRGR</sequence>
<reference evidence="5" key="3">
    <citation type="journal article" date="2017" name="J. Biotechnol.">
        <title>Complete genome sequence of Novosphingobium resinovorum SA1, a versatile xenobiotic-degrading bacterium capable of utilizing sulfanilic acid.</title>
        <authorList>
            <person name="Hegedus B."/>
            <person name="Kos P.B."/>
            <person name="Balint B."/>
            <person name="Maroti G."/>
            <person name="Gan H.M."/>
            <person name="Perei K."/>
            <person name="Rakhely G."/>
        </authorList>
    </citation>
    <scope>NUCLEOTIDE SEQUENCE [LARGE SCALE GENOMIC DNA]</scope>
    <source>
        <strain evidence="5">SA1</strain>
    </source>
</reference>
<dbReference type="AlphaFoldDB" id="A0A031JYG5"/>
<keyword evidence="1" id="KW-0732">Signal</keyword>
<reference evidence="2" key="2">
    <citation type="submission" date="2016-08" db="EMBL/GenBank/DDBJ databases">
        <authorList>
            <person name="Seilhamer J.J."/>
        </authorList>
    </citation>
    <scope>NUCLEOTIDE SEQUENCE [LARGE SCALE GENOMIC DNA]</scope>
    <source>
        <strain evidence="2">SA1</strain>
        <plasmid evidence="2">pSA1</plasmid>
    </source>
</reference>
<evidence type="ECO:0000313" key="2">
    <source>
        <dbReference type="EMBL" id="AOR79023.1"/>
    </source>
</evidence>